<sequence length="773" mass="81903">MLLLPAGLWLAIGGTQLISLGGSPYYLIAGSALLVTAALLARGRRAAVWLYVAIVVATAAWTFAEVQVQRWGVLARLGGPLILLALLLAIAPGLRAAAREPRIPALAFRLGALVSLCIPLALMFAPVAEPTLRASLPAATASANRFSDWPSYGGNDGGQRYSGLSQIDAGNVAALEPAWTFRTGGLDNLGHNSRVTATPIKIGNMLYVCTPLNVVIAIDATTGRERWRFDPQVDAGTTFSIVCRGVSFARSASAIGPCSERILFGTLDARLFALDARTGQRCAGFGENGAVNLLPGINDRRDGYYYVTSPPTIVGRAAIIGGYIIDNQRVSAPRGVVRAFDTKSGALLWAWDAGRPGGAPLAEGEFYSAGNPNAWAVFSADPTLGLVYVPTGNSSPDFYGVLRTPAAERYSTSIVALDASTGQLRWSFQAVHHDLWDYDMPAQPTLIDLPGATGPIPALLAPAKTGEIFMLDRRTGKPVAAVTERAVPQGSVPGERLSPTQPVSSLPSFAPPTLREADLWGATPLDMLACRIRFRSVRYEGAFTPLTERETMMTPGTFGTLNWGGVSVDAPRGVMIVNSSAMPFVGRLVPRPEADARGAAPYGETPRIKPADGVRPPMAQQGTPYGLELAPFLSPIGLPCQAPPWGMLTAVDIKSRTRLWERPFGTSKGLAPLGLALPVGIFNLGGSITTAGGIIFIGATTDGSFRAFETASGRELWRSELPAGGQATPMTYLGQDGRQYVVIFAGGHGSLRTKRGDHLVAFALPRGEEHRRL</sequence>
<keyword evidence="5" id="KW-0472">Membrane</keyword>
<dbReference type="EMBL" id="JBHRXV010000005">
    <property type="protein sequence ID" value="MFC3712535.1"/>
    <property type="molecule type" value="Genomic_DNA"/>
</dbReference>
<evidence type="ECO:0000256" key="3">
    <source>
        <dbReference type="ARBA" id="ARBA00023002"/>
    </source>
</evidence>
<reference evidence="8" key="1">
    <citation type="journal article" date="2019" name="Int. J. Syst. Evol. Microbiol.">
        <title>The Global Catalogue of Microorganisms (GCM) 10K type strain sequencing project: providing services to taxonomists for standard genome sequencing and annotation.</title>
        <authorList>
            <consortium name="The Broad Institute Genomics Platform"/>
            <consortium name="The Broad Institute Genome Sequencing Center for Infectious Disease"/>
            <person name="Wu L."/>
            <person name="Ma J."/>
        </authorList>
    </citation>
    <scope>NUCLEOTIDE SEQUENCE [LARGE SCALE GENOMIC DNA]</scope>
    <source>
        <strain evidence="8">KCTC 42644</strain>
    </source>
</reference>
<feature type="domain" description="Pyrrolo-quinoline quinone repeat" evidence="6">
    <location>
        <begin position="149"/>
        <end position="741"/>
    </location>
</feature>
<keyword evidence="5" id="KW-1133">Transmembrane helix</keyword>
<gene>
    <name evidence="7" type="ORF">ACFOMD_08140</name>
</gene>
<dbReference type="SMART" id="SM00564">
    <property type="entry name" value="PQQ"/>
    <property type="match status" value="6"/>
</dbReference>
<feature type="region of interest" description="Disordered" evidence="4">
    <location>
        <begin position="485"/>
        <end position="508"/>
    </location>
</feature>
<evidence type="ECO:0000256" key="2">
    <source>
        <dbReference type="ARBA" id="ARBA00008156"/>
    </source>
</evidence>
<organism evidence="7 8">
    <name type="scientific">Sphingoaurantiacus capsulatus</name>
    <dbReference type="NCBI Taxonomy" id="1771310"/>
    <lineage>
        <taxon>Bacteria</taxon>
        <taxon>Pseudomonadati</taxon>
        <taxon>Pseudomonadota</taxon>
        <taxon>Alphaproteobacteria</taxon>
        <taxon>Sphingomonadales</taxon>
        <taxon>Sphingosinicellaceae</taxon>
        <taxon>Sphingoaurantiacus</taxon>
    </lineage>
</organism>
<dbReference type="InterPro" id="IPR017511">
    <property type="entry name" value="PQQ_mDH"/>
</dbReference>
<feature type="transmembrane region" description="Helical" evidence="5">
    <location>
        <begin position="74"/>
        <end position="94"/>
    </location>
</feature>
<comment type="cofactor">
    <cofactor evidence="1">
        <name>pyrroloquinoline quinone</name>
        <dbReference type="ChEBI" id="CHEBI:58442"/>
    </cofactor>
</comment>
<dbReference type="Pfam" id="PF01011">
    <property type="entry name" value="PQQ"/>
    <property type="match status" value="1"/>
</dbReference>
<evidence type="ECO:0000256" key="5">
    <source>
        <dbReference type="SAM" id="Phobius"/>
    </source>
</evidence>
<dbReference type="EC" id="1.1.-.-" evidence="7"/>
<dbReference type="CDD" id="cd10280">
    <property type="entry name" value="PQQ_mGDH"/>
    <property type="match status" value="1"/>
</dbReference>
<protein>
    <submittedName>
        <fullName evidence="7">Membrane-bound PQQ-dependent dehydrogenase, glucose/quinate/shikimate family</fullName>
        <ecNumber evidence="7">1.1.-.-</ecNumber>
    </submittedName>
</protein>
<feature type="transmembrane region" description="Helical" evidence="5">
    <location>
        <begin position="48"/>
        <end position="68"/>
    </location>
</feature>
<name>A0ABV7XAR5_9SPHN</name>
<dbReference type="Gene3D" id="2.140.10.10">
    <property type="entry name" value="Quinoprotein alcohol dehydrogenase-like superfamily"/>
    <property type="match status" value="1"/>
</dbReference>
<dbReference type="InterPro" id="IPR011047">
    <property type="entry name" value="Quinoprotein_ADH-like_sf"/>
</dbReference>
<keyword evidence="3 7" id="KW-0560">Oxidoreductase</keyword>
<keyword evidence="8" id="KW-1185">Reference proteome</keyword>
<feature type="region of interest" description="Disordered" evidence="4">
    <location>
        <begin position="596"/>
        <end position="615"/>
    </location>
</feature>
<dbReference type="Proteomes" id="UP001595615">
    <property type="component" value="Unassembled WGS sequence"/>
</dbReference>
<dbReference type="NCBIfam" id="TIGR03074">
    <property type="entry name" value="PQQ_membr_DH"/>
    <property type="match status" value="1"/>
</dbReference>
<dbReference type="GO" id="GO:0016491">
    <property type="term" value="F:oxidoreductase activity"/>
    <property type="evidence" value="ECO:0007669"/>
    <property type="project" value="UniProtKB-KW"/>
</dbReference>
<keyword evidence="5" id="KW-0812">Transmembrane</keyword>
<evidence type="ECO:0000313" key="8">
    <source>
        <dbReference type="Proteomes" id="UP001595615"/>
    </source>
</evidence>
<dbReference type="RefSeq" id="WP_380859624.1">
    <property type="nucleotide sequence ID" value="NZ_JBHRXV010000005.1"/>
</dbReference>
<dbReference type="InterPro" id="IPR002372">
    <property type="entry name" value="PQQ_rpt_dom"/>
</dbReference>
<feature type="transmembrane region" description="Helical" evidence="5">
    <location>
        <begin position="106"/>
        <end position="128"/>
    </location>
</feature>
<evidence type="ECO:0000313" key="7">
    <source>
        <dbReference type="EMBL" id="MFC3712535.1"/>
    </source>
</evidence>
<comment type="similarity">
    <text evidence="2">Belongs to the bacterial PQQ dehydrogenase family.</text>
</comment>
<evidence type="ECO:0000259" key="6">
    <source>
        <dbReference type="Pfam" id="PF01011"/>
    </source>
</evidence>
<feature type="transmembrane region" description="Helical" evidence="5">
    <location>
        <begin position="24"/>
        <end position="41"/>
    </location>
</feature>
<accession>A0ABV7XAR5</accession>
<dbReference type="PANTHER" id="PTHR32303">
    <property type="entry name" value="QUINOPROTEIN ALCOHOL DEHYDROGENASE (CYTOCHROME C)"/>
    <property type="match status" value="1"/>
</dbReference>
<dbReference type="InterPro" id="IPR018391">
    <property type="entry name" value="PQQ_b-propeller_rpt"/>
</dbReference>
<comment type="caution">
    <text evidence="7">The sequence shown here is derived from an EMBL/GenBank/DDBJ whole genome shotgun (WGS) entry which is preliminary data.</text>
</comment>
<dbReference type="SUPFAM" id="SSF50998">
    <property type="entry name" value="Quinoprotein alcohol dehydrogenase-like"/>
    <property type="match status" value="1"/>
</dbReference>
<proteinExistence type="inferred from homology"/>
<dbReference type="PANTHER" id="PTHR32303:SF4">
    <property type="entry name" value="QUINOPROTEIN GLUCOSE DEHYDROGENASE"/>
    <property type="match status" value="1"/>
</dbReference>
<feature type="compositionally biased region" description="Polar residues" evidence="4">
    <location>
        <begin position="498"/>
        <end position="507"/>
    </location>
</feature>
<evidence type="ECO:0000256" key="4">
    <source>
        <dbReference type="SAM" id="MobiDB-lite"/>
    </source>
</evidence>
<evidence type="ECO:0000256" key="1">
    <source>
        <dbReference type="ARBA" id="ARBA00001931"/>
    </source>
</evidence>